<evidence type="ECO:0000313" key="3">
    <source>
        <dbReference type="Proteomes" id="UP000789901"/>
    </source>
</evidence>
<dbReference type="Proteomes" id="UP000789901">
    <property type="component" value="Unassembled WGS sequence"/>
</dbReference>
<reference evidence="2 3" key="1">
    <citation type="submission" date="2021-06" db="EMBL/GenBank/DDBJ databases">
        <authorList>
            <person name="Kallberg Y."/>
            <person name="Tangrot J."/>
            <person name="Rosling A."/>
        </authorList>
    </citation>
    <scope>NUCLEOTIDE SEQUENCE [LARGE SCALE GENOMIC DNA]</scope>
    <source>
        <strain evidence="2 3">120-4 pot B 10/14</strain>
    </source>
</reference>
<feature type="region of interest" description="Disordered" evidence="1">
    <location>
        <begin position="80"/>
        <end position="121"/>
    </location>
</feature>
<organism evidence="2 3">
    <name type="scientific">Gigaspora margarita</name>
    <dbReference type="NCBI Taxonomy" id="4874"/>
    <lineage>
        <taxon>Eukaryota</taxon>
        <taxon>Fungi</taxon>
        <taxon>Fungi incertae sedis</taxon>
        <taxon>Mucoromycota</taxon>
        <taxon>Glomeromycotina</taxon>
        <taxon>Glomeromycetes</taxon>
        <taxon>Diversisporales</taxon>
        <taxon>Gigasporaceae</taxon>
        <taxon>Gigaspora</taxon>
    </lineage>
</organism>
<accession>A0ABN7UQZ0</accession>
<proteinExistence type="predicted"/>
<dbReference type="EMBL" id="CAJVQB010005128">
    <property type="protein sequence ID" value="CAG8653776.1"/>
    <property type="molecule type" value="Genomic_DNA"/>
</dbReference>
<protein>
    <submittedName>
        <fullName evidence="2">27664_t:CDS:1</fullName>
    </submittedName>
</protein>
<evidence type="ECO:0000256" key="1">
    <source>
        <dbReference type="SAM" id="MobiDB-lite"/>
    </source>
</evidence>
<name>A0ABN7UQZ0_GIGMA</name>
<gene>
    <name evidence="2" type="ORF">GMARGA_LOCUS9496</name>
</gene>
<keyword evidence="3" id="KW-1185">Reference proteome</keyword>
<evidence type="ECO:0000313" key="2">
    <source>
        <dbReference type="EMBL" id="CAG8653776.1"/>
    </source>
</evidence>
<sequence>MIEGDAETTRAFNIQIKWLIENENEKEKAEYLKEQFQIDSKKDGRVYNFWQEKMRAKKLKETKKGASIDADNRILTVRNDTGSNTLNVRNDNATNSSSDQNNRTRKNEKSCEGNLKRKSEDDEPYYEGLTLLFDGSNEDTLVESIDEKILEQENVLLKASGDSVLKSQLKNMDPRIVEAFCAYQETIPKSRKMLTNDDGRRAKNVYNVTIISWDISSDKIKNTWGEIEALPTKYARNEKETHLKEHG</sequence>
<comment type="caution">
    <text evidence="2">The sequence shown here is derived from an EMBL/GenBank/DDBJ whole genome shotgun (WGS) entry which is preliminary data.</text>
</comment>
<feature type="compositionally biased region" description="Polar residues" evidence="1">
    <location>
        <begin position="80"/>
        <end position="101"/>
    </location>
</feature>
<feature type="compositionally biased region" description="Basic and acidic residues" evidence="1">
    <location>
        <begin position="105"/>
        <end position="120"/>
    </location>
</feature>